<evidence type="ECO:0000256" key="1">
    <source>
        <dbReference type="ARBA" id="ARBA00004141"/>
    </source>
</evidence>
<organism evidence="11 12">
    <name type="scientific">Leptotrombidium deliense</name>
    <dbReference type="NCBI Taxonomy" id="299467"/>
    <lineage>
        <taxon>Eukaryota</taxon>
        <taxon>Metazoa</taxon>
        <taxon>Ecdysozoa</taxon>
        <taxon>Arthropoda</taxon>
        <taxon>Chelicerata</taxon>
        <taxon>Arachnida</taxon>
        <taxon>Acari</taxon>
        <taxon>Acariformes</taxon>
        <taxon>Trombidiformes</taxon>
        <taxon>Prostigmata</taxon>
        <taxon>Anystina</taxon>
        <taxon>Parasitengona</taxon>
        <taxon>Trombiculoidea</taxon>
        <taxon>Trombiculidae</taxon>
        <taxon>Leptotrombidium</taxon>
    </lineage>
</organism>
<dbReference type="GO" id="GO:0019367">
    <property type="term" value="P:fatty acid elongation, saturated fatty acid"/>
    <property type="evidence" value="ECO:0007669"/>
    <property type="project" value="TreeGrafter"/>
</dbReference>
<keyword evidence="2 10" id="KW-0444">Lipid biosynthesis</keyword>
<keyword evidence="4 10" id="KW-0812">Transmembrane</keyword>
<evidence type="ECO:0000256" key="6">
    <source>
        <dbReference type="ARBA" id="ARBA00022989"/>
    </source>
</evidence>
<evidence type="ECO:0000256" key="2">
    <source>
        <dbReference type="ARBA" id="ARBA00022516"/>
    </source>
</evidence>
<keyword evidence="3 10" id="KW-0808">Transferase</keyword>
<protein>
    <recommendedName>
        <fullName evidence="10">Elongation of very long chain fatty acids protein</fullName>
        <ecNumber evidence="10">2.3.1.199</ecNumber>
    </recommendedName>
    <alternativeName>
        <fullName evidence="10">Very-long-chain 3-oxoacyl-CoA synthase</fullName>
    </alternativeName>
</protein>
<feature type="transmembrane region" description="Helical" evidence="10">
    <location>
        <begin position="200"/>
        <end position="219"/>
    </location>
</feature>
<dbReference type="PANTHER" id="PTHR11157:SF17">
    <property type="entry name" value="ELONGATION OF VERY LONG CHAIN FATTY ACIDS PROTEIN 6"/>
    <property type="match status" value="1"/>
</dbReference>
<comment type="catalytic activity">
    <reaction evidence="10">
        <text>a very-long-chain acyl-CoA + malonyl-CoA + H(+) = a very-long-chain 3-oxoacyl-CoA + CO2 + CoA</text>
        <dbReference type="Rhea" id="RHEA:32727"/>
        <dbReference type="ChEBI" id="CHEBI:15378"/>
        <dbReference type="ChEBI" id="CHEBI:16526"/>
        <dbReference type="ChEBI" id="CHEBI:57287"/>
        <dbReference type="ChEBI" id="CHEBI:57384"/>
        <dbReference type="ChEBI" id="CHEBI:90725"/>
        <dbReference type="ChEBI" id="CHEBI:90736"/>
        <dbReference type="EC" id="2.3.1.199"/>
    </reaction>
</comment>
<dbReference type="EC" id="2.3.1.199" evidence="10"/>
<evidence type="ECO:0000256" key="7">
    <source>
        <dbReference type="ARBA" id="ARBA00023098"/>
    </source>
</evidence>
<dbReference type="Pfam" id="PF01151">
    <property type="entry name" value="ELO"/>
    <property type="match status" value="1"/>
</dbReference>
<proteinExistence type="inferred from homology"/>
<dbReference type="GO" id="GO:0030148">
    <property type="term" value="P:sphingolipid biosynthetic process"/>
    <property type="evidence" value="ECO:0007669"/>
    <property type="project" value="TreeGrafter"/>
</dbReference>
<evidence type="ECO:0000256" key="4">
    <source>
        <dbReference type="ARBA" id="ARBA00022692"/>
    </source>
</evidence>
<keyword evidence="8 10" id="KW-0472">Membrane</keyword>
<dbReference type="GO" id="GO:0009922">
    <property type="term" value="F:fatty acid elongase activity"/>
    <property type="evidence" value="ECO:0007669"/>
    <property type="project" value="UniProtKB-EC"/>
</dbReference>
<feature type="transmembrane region" description="Helical" evidence="10">
    <location>
        <begin position="69"/>
        <end position="88"/>
    </location>
</feature>
<keyword evidence="9 10" id="KW-0275">Fatty acid biosynthesis</keyword>
<comment type="similarity">
    <text evidence="10">Belongs to the ELO family.</text>
</comment>
<comment type="subcellular location">
    <subcellularLocation>
        <location evidence="1">Membrane</location>
        <topology evidence="1">Multi-pass membrane protein</topology>
    </subcellularLocation>
</comment>
<dbReference type="GO" id="GO:0042761">
    <property type="term" value="P:very long-chain fatty acid biosynthetic process"/>
    <property type="evidence" value="ECO:0007669"/>
    <property type="project" value="TreeGrafter"/>
</dbReference>
<dbReference type="VEuPathDB" id="VectorBase:LDEU012475"/>
<dbReference type="InterPro" id="IPR002076">
    <property type="entry name" value="ELO_fam"/>
</dbReference>
<name>A0A443RWN2_9ACAR</name>
<sequence length="271" mass="32348">MKSSLMIDVSPNYSITFPFEEKHDPKAVQQWFAENWHLSLYFSVVYLILVFSGKEYMKKREAFKLRKLLVLWNVFLAVFSIFGAFRTLPEMFHVLSNYGFDHSACNPSYAEQVKVSAFWTWLFTLSKIPELGDTLFVILRKQSLQLLHWYHHVTVFLFCWYSYPEHFSTARWSVCMNYTVHAVMYSYYAIRAIGYRPPRWTAMLITMAQTTQMIVGLGVNGYAFHRKINGHYCNCEMRTLFWALLMYASYFVLFARYFYFAYFSKERTKKD</sequence>
<dbReference type="GO" id="GO:0034626">
    <property type="term" value="P:fatty acid elongation, polyunsaturated fatty acid"/>
    <property type="evidence" value="ECO:0007669"/>
    <property type="project" value="TreeGrafter"/>
</dbReference>
<evidence type="ECO:0000256" key="3">
    <source>
        <dbReference type="ARBA" id="ARBA00022679"/>
    </source>
</evidence>
<reference evidence="11 12" key="1">
    <citation type="journal article" date="2018" name="Gigascience">
        <title>Genomes of trombidid mites reveal novel predicted allergens and laterally-transferred genes associated with secondary metabolism.</title>
        <authorList>
            <person name="Dong X."/>
            <person name="Chaisiri K."/>
            <person name="Xia D."/>
            <person name="Armstrong S.D."/>
            <person name="Fang Y."/>
            <person name="Donnelly M.J."/>
            <person name="Kadowaki T."/>
            <person name="McGarry J.W."/>
            <person name="Darby A.C."/>
            <person name="Makepeace B.L."/>
        </authorList>
    </citation>
    <scope>NUCLEOTIDE SEQUENCE [LARGE SCALE GENOMIC DNA]</scope>
    <source>
        <strain evidence="11">UoL-UT</strain>
    </source>
</reference>
<feature type="transmembrane region" description="Helical" evidence="10">
    <location>
        <begin position="118"/>
        <end position="139"/>
    </location>
</feature>
<evidence type="ECO:0000256" key="8">
    <source>
        <dbReference type="ARBA" id="ARBA00023136"/>
    </source>
</evidence>
<comment type="caution">
    <text evidence="11">The sequence shown here is derived from an EMBL/GenBank/DDBJ whole genome shotgun (WGS) entry which is preliminary data.</text>
</comment>
<feature type="transmembrane region" description="Helical" evidence="10">
    <location>
        <begin position="239"/>
        <end position="260"/>
    </location>
</feature>
<evidence type="ECO:0000313" key="11">
    <source>
        <dbReference type="EMBL" id="RWS19565.1"/>
    </source>
</evidence>
<evidence type="ECO:0000313" key="12">
    <source>
        <dbReference type="Proteomes" id="UP000288716"/>
    </source>
</evidence>
<feature type="transmembrane region" description="Helical" evidence="10">
    <location>
        <begin position="38"/>
        <end position="57"/>
    </location>
</feature>
<dbReference type="GO" id="GO:0034625">
    <property type="term" value="P:fatty acid elongation, monounsaturated fatty acid"/>
    <property type="evidence" value="ECO:0007669"/>
    <property type="project" value="TreeGrafter"/>
</dbReference>
<keyword evidence="5 10" id="KW-0276">Fatty acid metabolism</keyword>
<dbReference type="OrthoDB" id="10259681at2759"/>
<dbReference type="PANTHER" id="PTHR11157">
    <property type="entry name" value="FATTY ACID ACYL TRANSFERASE-RELATED"/>
    <property type="match status" value="1"/>
</dbReference>
<evidence type="ECO:0000256" key="9">
    <source>
        <dbReference type="ARBA" id="ARBA00023160"/>
    </source>
</evidence>
<dbReference type="AlphaFoldDB" id="A0A443RWN2"/>
<dbReference type="EMBL" id="NCKV01024947">
    <property type="protein sequence ID" value="RWS19565.1"/>
    <property type="molecule type" value="Genomic_DNA"/>
</dbReference>
<keyword evidence="12" id="KW-1185">Reference proteome</keyword>
<dbReference type="Proteomes" id="UP000288716">
    <property type="component" value="Unassembled WGS sequence"/>
</dbReference>
<gene>
    <name evidence="11" type="ORF">B4U80_01062</name>
</gene>
<evidence type="ECO:0000256" key="5">
    <source>
        <dbReference type="ARBA" id="ARBA00022832"/>
    </source>
</evidence>
<evidence type="ECO:0000256" key="10">
    <source>
        <dbReference type="RuleBase" id="RU361115"/>
    </source>
</evidence>
<dbReference type="STRING" id="299467.A0A443RWN2"/>
<accession>A0A443RWN2</accession>
<dbReference type="GO" id="GO:0005789">
    <property type="term" value="C:endoplasmic reticulum membrane"/>
    <property type="evidence" value="ECO:0007669"/>
    <property type="project" value="TreeGrafter"/>
</dbReference>
<keyword evidence="7 10" id="KW-0443">Lipid metabolism</keyword>
<keyword evidence="6 10" id="KW-1133">Transmembrane helix</keyword>
<feature type="transmembrane region" description="Helical" evidence="10">
    <location>
        <begin position="146"/>
        <end position="163"/>
    </location>
</feature>